<sequence>MGIVDSVVVGDGVVIIIVVIDRIIHVVIGAVPDSGDVVVYVFIKNKLKDPCKAAAANSGDTRTENK</sequence>
<gene>
    <name evidence="1" type="ORF">OCTVUL_1B008650</name>
</gene>
<evidence type="ECO:0000313" key="1">
    <source>
        <dbReference type="EMBL" id="CAI9720990.1"/>
    </source>
</evidence>
<proteinExistence type="predicted"/>
<reference evidence="1" key="1">
    <citation type="submission" date="2023-08" db="EMBL/GenBank/DDBJ databases">
        <authorList>
            <person name="Alioto T."/>
            <person name="Alioto T."/>
            <person name="Gomez Garrido J."/>
        </authorList>
    </citation>
    <scope>NUCLEOTIDE SEQUENCE</scope>
</reference>
<dbReference type="EMBL" id="OX597817">
    <property type="protein sequence ID" value="CAI9720990.1"/>
    <property type="molecule type" value="Genomic_DNA"/>
</dbReference>
<dbReference type="Proteomes" id="UP001162480">
    <property type="component" value="Chromosome 4"/>
</dbReference>
<dbReference type="AlphaFoldDB" id="A0AA36ARI3"/>
<protein>
    <submittedName>
        <fullName evidence="1">Uncharacterized protein</fullName>
    </submittedName>
</protein>
<name>A0AA36ARI3_OCTVU</name>
<keyword evidence="2" id="KW-1185">Reference proteome</keyword>
<organism evidence="1 2">
    <name type="scientific">Octopus vulgaris</name>
    <name type="common">Common octopus</name>
    <dbReference type="NCBI Taxonomy" id="6645"/>
    <lineage>
        <taxon>Eukaryota</taxon>
        <taxon>Metazoa</taxon>
        <taxon>Spiralia</taxon>
        <taxon>Lophotrochozoa</taxon>
        <taxon>Mollusca</taxon>
        <taxon>Cephalopoda</taxon>
        <taxon>Coleoidea</taxon>
        <taxon>Octopodiformes</taxon>
        <taxon>Octopoda</taxon>
        <taxon>Incirrata</taxon>
        <taxon>Octopodidae</taxon>
        <taxon>Octopus</taxon>
    </lineage>
</organism>
<accession>A0AA36ARI3</accession>
<evidence type="ECO:0000313" key="2">
    <source>
        <dbReference type="Proteomes" id="UP001162480"/>
    </source>
</evidence>